<dbReference type="InterPro" id="IPR002197">
    <property type="entry name" value="HTH_Fis"/>
</dbReference>
<evidence type="ECO:0000256" key="4">
    <source>
        <dbReference type="ARBA" id="ARBA00023163"/>
    </source>
</evidence>
<dbReference type="PROSITE" id="PS50045">
    <property type="entry name" value="SIGMA54_INTERACT_4"/>
    <property type="match status" value="1"/>
</dbReference>
<dbReference type="InterPro" id="IPR029016">
    <property type="entry name" value="GAF-like_dom_sf"/>
</dbReference>
<proteinExistence type="predicted"/>
<keyword evidence="7" id="KW-1185">Reference proteome</keyword>
<dbReference type="GO" id="GO:0005524">
    <property type="term" value="F:ATP binding"/>
    <property type="evidence" value="ECO:0007669"/>
    <property type="project" value="UniProtKB-KW"/>
</dbReference>
<dbReference type="Pfam" id="PF02954">
    <property type="entry name" value="HTH_8"/>
    <property type="match status" value="1"/>
</dbReference>
<feature type="domain" description="Sigma-54 factor interaction" evidence="5">
    <location>
        <begin position="87"/>
        <end position="144"/>
    </location>
</feature>
<keyword evidence="2" id="KW-0067">ATP-binding</keyword>
<accession>A0A6G4ABP0</accession>
<comment type="caution">
    <text evidence="6">The sequence shown here is derived from an EMBL/GenBank/DDBJ whole genome shotgun (WGS) entry which is preliminary data.</text>
</comment>
<evidence type="ECO:0000256" key="2">
    <source>
        <dbReference type="ARBA" id="ARBA00022840"/>
    </source>
</evidence>
<dbReference type="Proteomes" id="UP000476310">
    <property type="component" value="Unassembled WGS sequence"/>
</dbReference>
<organism evidence="6 7">
    <name type="scientific">Streptomyces rhizosphaericus</name>
    <dbReference type="NCBI Taxonomy" id="114699"/>
    <lineage>
        <taxon>Bacteria</taxon>
        <taxon>Bacillati</taxon>
        <taxon>Actinomycetota</taxon>
        <taxon>Actinomycetes</taxon>
        <taxon>Kitasatosporales</taxon>
        <taxon>Streptomycetaceae</taxon>
        <taxon>Streptomyces</taxon>
        <taxon>Streptomyces violaceusniger group</taxon>
    </lineage>
</organism>
<dbReference type="PANTHER" id="PTHR32071:SF122">
    <property type="entry name" value="SIGMA FACTOR"/>
    <property type="match status" value="1"/>
</dbReference>
<dbReference type="PRINTS" id="PR01590">
    <property type="entry name" value="HTHFIS"/>
</dbReference>
<evidence type="ECO:0000256" key="1">
    <source>
        <dbReference type="ARBA" id="ARBA00022741"/>
    </source>
</evidence>
<dbReference type="InterPro" id="IPR009057">
    <property type="entry name" value="Homeodomain-like_sf"/>
</dbReference>
<dbReference type="Gene3D" id="1.10.8.60">
    <property type="match status" value="1"/>
</dbReference>
<sequence>MSGCSRAGPLQGFRGPIQSSWQRCNSMGLTADRLQAAYTADVDIGGKLTYVARPVLDQLETRLAGVPATIFLTDERAQLLQRRAGEPPLRHHIEDMAELIPFLLAKLTSPTSLTCSPAAMRLLMRATWPGNVAQLRKILSAVVQHRRSGVLEASDLPPECQTVSRRVLGPLESLERDAIVRSLIDAKGNRSRAARPLGVSRATIYRKIHDYGIDLPQ</sequence>
<protein>
    <recommendedName>
        <fullName evidence="5">Sigma-54 factor interaction domain-containing protein</fullName>
    </recommendedName>
</protein>
<dbReference type="SUPFAM" id="SSF46689">
    <property type="entry name" value="Homeodomain-like"/>
    <property type="match status" value="1"/>
</dbReference>
<dbReference type="GO" id="GO:0006355">
    <property type="term" value="P:regulation of DNA-templated transcription"/>
    <property type="evidence" value="ECO:0007669"/>
    <property type="project" value="InterPro"/>
</dbReference>
<name>A0A6G4ABP0_9ACTN</name>
<dbReference type="Pfam" id="PF25601">
    <property type="entry name" value="AAA_lid_14"/>
    <property type="match status" value="1"/>
</dbReference>
<dbReference type="InterPro" id="IPR002078">
    <property type="entry name" value="Sigma_54_int"/>
</dbReference>
<dbReference type="EMBL" id="JAAIKT010000009">
    <property type="protein sequence ID" value="NEW70773.1"/>
    <property type="molecule type" value="Genomic_DNA"/>
</dbReference>
<dbReference type="Gene3D" id="3.30.450.40">
    <property type="match status" value="1"/>
</dbReference>
<evidence type="ECO:0000256" key="3">
    <source>
        <dbReference type="ARBA" id="ARBA00023015"/>
    </source>
</evidence>
<dbReference type="AlphaFoldDB" id="A0A6G4ABP0"/>
<dbReference type="GO" id="GO:0043565">
    <property type="term" value="F:sequence-specific DNA binding"/>
    <property type="evidence" value="ECO:0007669"/>
    <property type="project" value="InterPro"/>
</dbReference>
<dbReference type="Gene3D" id="1.10.10.60">
    <property type="entry name" value="Homeodomain-like"/>
    <property type="match status" value="1"/>
</dbReference>
<dbReference type="PANTHER" id="PTHR32071">
    <property type="entry name" value="TRANSCRIPTIONAL REGULATORY PROTEIN"/>
    <property type="match status" value="1"/>
</dbReference>
<gene>
    <name evidence="6" type="ORF">G4H13_10200</name>
</gene>
<keyword evidence="1" id="KW-0547">Nucleotide-binding</keyword>
<keyword evidence="3" id="KW-0805">Transcription regulation</keyword>
<evidence type="ECO:0000259" key="5">
    <source>
        <dbReference type="PROSITE" id="PS50045"/>
    </source>
</evidence>
<dbReference type="InterPro" id="IPR058031">
    <property type="entry name" value="AAA_lid_NorR"/>
</dbReference>
<evidence type="ECO:0000313" key="7">
    <source>
        <dbReference type="Proteomes" id="UP000476310"/>
    </source>
</evidence>
<reference evidence="6" key="1">
    <citation type="submission" date="2020-02" db="EMBL/GenBank/DDBJ databases">
        <title>A new Streptomyces sp. for controlling soil-borne diseases.</title>
        <authorList>
            <person name="Li X."/>
            <person name="Tian Y."/>
            <person name="Gao K."/>
        </authorList>
    </citation>
    <scope>NUCLEOTIDE SEQUENCE [LARGE SCALE GENOMIC DNA]</scope>
    <source>
        <strain evidence="6">0250</strain>
    </source>
</reference>
<evidence type="ECO:0000313" key="6">
    <source>
        <dbReference type="EMBL" id="NEW70773.1"/>
    </source>
</evidence>
<keyword evidence="4" id="KW-0804">Transcription</keyword>